<dbReference type="RefSeq" id="XP_035829491.1">
    <property type="nucleotide sequence ID" value="XM_035973598.1"/>
</dbReference>
<dbReference type="SMART" id="SM00034">
    <property type="entry name" value="CLECT"/>
    <property type="match status" value="1"/>
</dbReference>
<dbReference type="InterPro" id="IPR016186">
    <property type="entry name" value="C-type_lectin-like/link_sf"/>
</dbReference>
<name>A0ABM1W498_APLCA</name>
<dbReference type="PANTHER" id="PTHR22801:SF63">
    <property type="entry name" value="C-TYPE LECTIN DOMAIN-CONTAINING PROTEIN"/>
    <property type="match status" value="1"/>
</dbReference>
<keyword evidence="3" id="KW-1185">Reference proteome</keyword>
<dbReference type="CDD" id="cd00037">
    <property type="entry name" value="CLECT"/>
    <property type="match status" value="1"/>
</dbReference>
<dbReference type="SUPFAM" id="SSF56436">
    <property type="entry name" value="C-type lectin-like"/>
    <property type="match status" value="1"/>
</dbReference>
<reference evidence="4" key="1">
    <citation type="submission" date="2025-08" db="UniProtKB">
        <authorList>
            <consortium name="RefSeq"/>
        </authorList>
    </citation>
    <scope>IDENTIFICATION</scope>
</reference>
<feature type="signal peptide" evidence="1">
    <location>
        <begin position="1"/>
        <end position="26"/>
    </location>
</feature>
<dbReference type="InterPro" id="IPR050801">
    <property type="entry name" value="Ca-Dep_Lectins_ImmuneDev"/>
</dbReference>
<feature type="chain" id="PRO_5045470002" evidence="1">
    <location>
        <begin position="27"/>
        <end position="184"/>
    </location>
</feature>
<dbReference type="Gene3D" id="3.10.100.10">
    <property type="entry name" value="Mannose-Binding Protein A, subunit A"/>
    <property type="match status" value="1"/>
</dbReference>
<evidence type="ECO:0000313" key="4">
    <source>
        <dbReference type="RefSeq" id="XP_035829491.1"/>
    </source>
</evidence>
<evidence type="ECO:0000259" key="2">
    <source>
        <dbReference type="PROSITE" id="PS50041"/>
    </source>
</evidence>
<feature type="domain" description="C-type lectin" evidence="2">
    <location>
        <begin position="38"/>
        <end position="163"/>
    </location>
</feature>
<proteinExistence type="predicted"/>
<gene>
    <name evidence="4" type="primary">LOC118479032</name>
</gene>
<protein>
    <submittedName>
        <fullName evidence="4">Snaclec coagulation factor IX/factor X-binding protein subunit A-like</fullName>
    </submittedName>
</protein>
<dbReference type="PANTHER" id="PTHR22801">
    <property type="entry name" value="LITHOSTATHINE"/>
    <property type="match status" value="1"/>
</dbReference>
<dbReference type="InterPro" id="IPR001304">
    <property type="entry name" value="C-type_lectin-like"/>
</dbReference>
<keyword evidence="1" id="KW-0732">Signal</keyword>
<dbReference type="InterPro" id="IPR016187">
    <property type="entry name" value="CTDL_fold"/>
</dbReference>
<dbReference type="PROSITE" id="PS50041">
    <property type="entry name" value="C_TYPE_LECTIN_2"/>
    <property type="match status" value="1"/>
</dbReference>
<organism evidence="3 4">
    <name type="scientific">Aplysia californica</name>
    <name type="common">California sea hare</name>
    <dbReference type="NCBI Taxonomy" id="6500"/>
    <lineage>
        <taxon>Eukaryota</taxon>
        <taxon>Metazoa</taxon>
        <taxon>Spiralia</taxon>
        <taxon>Lophotrochozoa</taxon>
        <taxon>Mollusca</taxon>
        <taxon>Gastropoda</taxon>
        <taxon>Heterobranchia</taxon>
        <taxon>Euthyneura</taxon>
        <taxon>Tectipleura</taxon>
        <taxon>Aplysiida</taxon>
        <taxon>Aplysioidea</taxon>
        <taxon>Aplysiidae</taxon>
        <taxon>Aplysia</taxon>
    </lineage>
</organism>
<dbReference type="GeneID" id="118479032"/>
<sequence>MRPPVTWTSVCGLLSLLLSVAQLVASAQCPSGWTHYSGRNSCFKIFSTEKSFSRAAVFCRQLKGGPQNNTNGHLAHIFDKQTDDFLKQLLQESGLDAVWIGLEDRAKDGLYIWEDGKRLKNGDYTGWVSGKNHQSDGYESGVTLTEDGWTELYSPYRQAFLCQVPAGKVFSHIDTPVLEGKGTD</sequence>
<dbReference type="Proteomes" id="UP000694888">
    <property type="component" value="Unplaced"/>
</dbReference>
<evidence type="ECO:0000256" key="1">
    <source>
        <dbReference type="SAM" id="SignalP"/>
    </source>
</evidence>
<evidence type="ECO:0000313" key="3">
    <source>
        <dbReference type="Proteomes" id="UP000694888"/>
    </source>
</evidence>
<dbReference type="Pfam" id="PF00059">
    <property type="entry name" value="Lectin_C"/>
    <property type="match status" value="1"/>
</dbReference>
<accession>A0ABM1W498</accession>